<evidence type="ECO:0000256" key="1">
    <source>
        <dbReference type="ARBA" id="ARBA00001933"/>
    </source>
</evidence>
<dbReference type="PANTHER" id="PTHR11986">
    <property type="entry name" value="AMINOTRANSFERASE CLASS III"/>
    <property type="match status" value="1"/>
</dbReference>
<evidence type="ECO:0000256" key="4">
    <source>
        <dbReference type="ARBA" id="ARBA00022898"/>
    </source>
</evidence>
<dbReference type="PANTHER" id="PTHR11986:SF79">
    <property type="entry name" value="ACETYLORNITHINE AMINOTRANSFERASE, MITOCHONDRIAL"/>
    <property type="match status" value="1"/>
</dbReference>
<dbReference type="PIRSF" id="PIRSF000521">
    <property type="entry name" value="Transaminase_4ab_Lys_Orn"/>
    <property type="match status" value="1"/>
</dbReference>
<reference evidence="6 7" key="1">
    <citation type="submission" date="2020-05" db="EMBL/GenBank/DDBJ databases">
        <title>First description outside Europe of the emergent pathogen for shellfish aquaculture Vibrio europaeus.</title>
        <authorList>
            <person name="Dubert J."/>
            <person name="Rojas R."/>
        </authorList>
    </citation>
    <scope>NUCLEOTIDE SEQUENCE [LARGE SCALE GENOMIC DNA]</scope>
    <source>
        <strain evidence="6 7">NPI-1</strain>
    </source>
</reference>
<sequence length="439" mass="48382">MSAIKQGCVMDKQQVVRDSEQYWNPAKTRDWQKWGIDLVIGKREGYFIYDMDGRKFIDMHLNGGTFNLGHRHPEVIDALNQATAEFDAGNHHFPSSQRASLAKTLVELSPGMSYCVFATSGSEAIDIAVKTVRQATKKKKIVSVNQAYHGHTGYSLQVGDEVNAKYFNCEPSAQDSQRVPFNDLASLEQVLAQQDVAAVILETIPATAGFVMPDAGYLQGVRALCDKFNVFYIADEVQTGLMRTGQLWAVQTYGVTPDIIITGKGIGGGIYPIAAALLSEKAGQWLNENGFGHVSTYGGSELGCVVASKVLEITTRPETQLSVEHSSLYIREGLDRLRARYPDFFIGIRQCGLVFGLEFNHPEGALHIMGELYKQGVWAILSSFNPSVLQLKPGLLIDRETSDDMLYRFDLALRLVTQQLKNAPQNSSQFNISNQGAGS</sequence>
<dbReference type="FunFam" id="3.40.640.10:FF:000004">
    <property type="entry name" value="Acetylornithine aminotransferase"/>
    <property type="match status" value="1"/>
</dbReference>
<dbReference type="GO" id="GO:0030170">
    <property type="term" value="F:pyridoxal phosphate binding"/>
    <property type="evidence" value="ECO:0007669"/>
    <property type="project" value="InterPro"/>
</dbReference>
<dbReference type="Pfam" id="PF00202">
    <property type="entry name" value="Aminotran_3"/>
    <property type="match status" value="1"/>
</dbReference>
<gene>
    <name evidence="6" type="ORF">HOO69_20230</name>
</gene>
<protein>
    <submittedName>
        <fullName evidence="6">Aspartate aminotransferase family protein</fullName>
    </submittedName>
</protein>
<name>A0AAE7DYD0_9VIBR</name>
<dbReference type="Gene3D" id="3.40.640.10">
    <property type="entry name" value="Type I PLP-dependent aspartate aminotransferase-like (Major domain)"/>
    <property type="match status" value="1"/>
</dbReference>
<dbReference type="InterPro" id="IPR015422">
    <property type="entry name" value="PyrdxlP-dep_Trfase_small"/>
</dbReference>
<dbReference type="SUPFAM" id="SSF53383">
    <property type="entry name" value="PLP-dependent transferases"/>
    <property type="match status" value="1"/>
</dbReference>
<dbReference type="InterPro" id="IPR050103">
    <property type="entry name" value="Class-III_PLP-dep_AT"/>
</dbReference>
<dbReference type="GO" id="GO:0042802">
    <property type="term" value="F:identical protein binding"/>
    <property type="evidence" value="ECO:0007669"/>
    <property type="project" value="TreeGrafter"/>
</dbReference>
<dbReference type="Proteomes" id="UP000501443">
    <property type="component" value="Chromosome 2"/>
</dbReference>
<evidence type="ECO:0000313" key="7">
    <source>
        <dbReference type="Proteomes" id="UP000501443"/>
    </source>
</evidence>
<evidence type="ECO:0000256" key="5">
    <source>
        <dbReference type="RuleBase" id="RU003560"/>
    </source>
</evidence>
<dbReference type="InterPro" id="IPR015421">
    <property type="entry name" value="PyrdxlP-dep_Trfase_major"/>
</dbReference>
<dbReference type="AlphaFoldDB" id="A0AAE7DYD0"/>
<accession>A0AAE7DYD0</accession>
<evidence type="ECO:0000256" key="2">
    <source>
        <dbReference type="ARBA" id="ARBA00022576"/>
    </source>
</evidence>
<comment type="similarity">
    <text evidence="5">Belongs to the class-III pyridoxal-phosphate-dependent aminotransferase family.</text>
</comment>
<comment type="cofactor">
    <cofactor evidence="1">
        <name>pyridoxal 5'-phosphate</name>
        <dbReference type="ChEBI" id="CHEBI:597326"/>
    </cofactor>
</comment>
<evidence type="ECO:0000313" key="6">
    <source>
        <dbReference type="EMBL" id="QJY38887.1"/>
    </source>
</evidence>
<keyword evidence="4 5" id="KW-0663">Pyridoxal phosphate</keyword>
<dbReference type="EMBL" id="CP053543">
    <property type="protein sequence ID" value="QJY38887.1"/>
    <property type="molecule type" value="Genomic_DNA"/>
</dbReference>
<keyword evidence="2 6" id="KW-0032">Aminotransferase</keyword>
<dbReference type="InterPro" id="IPR015424">
    <property type="entry name" value="PyrdxlP-dep_Trfase"/>
</dbReference>
<evidence type="ECO:0000256" key="3">
    <source>
        <dbReference type="ARBA" id="ARBA00022679"/>
    </source>
</evidence>
<proteinExistence type="inferred from homology"/>
<dbReference type="PROSITE" id="PS00600">
    <property type="entry name" value="AA_TRANSFER_CLASS_3"/>
    <property type="match status" value="1"/>
</dbReference>
<dbReference type="CDD" id="cd00610">
    <property type="entry name" value="OAT_like"/>
    <property type="match status" value="1"/>
</dbReference>
<dbReference type="InterPro" id="IPR005814">
    <property type="entry name" value="Aminotrans_3"/>
</dbReference>
<organism evidence="6 7">
    <name type="scientific">Vibrio europaeus</name>
    <dbReference type="NCBI Taxonomy" id="300876"/>
    <lineage>
        <taxon>Bacteria</taxon>
        <taxon>Pseudomonadati</taxon>
        <taxon>Pseudomonadota</taxon>
        <taxon>Gammaproteobacteria</taxon>
        <taxon>Vibrionales</taxon>
        <taxon>Vibrionaceae</taxon>
        <taxon>Vibrio</taxon>
        <taxon>Vibrio oreintalis group</taxon>
    </lineage>
</organism>
<dbReference type="Gene3D" id="3.90.1150.10">
    <property type="entry name" value="Aspartate Aminotransferase, domain 1"/>
    <property type="match status" value="1"/>
</dbReference>
<keyword evidence="3" id="KW-0808">Transferase</keyword>
<dbReference type="GO" id="GO:0008483">
    <property type="term" value="F:transaminase activity"/>
    <property type="evidence" value="ECO:0007669"/>
    <property type="project" value="UniProtKB-KW"/>
</dbReference>
<dbReference type="InterPro" id="IPR049704">
    <property type="entry name" value="Aminotrans_3_PPA_site"/>
</dbReference>